<reference evidence="2" key="1">
    <citation type="journal article" date="2016" name="Genome Biol. Evol.">
        <title>Comparative 'omics' of the Fusarium fujikuroi species complex highlights differences in genetic potential and metabolite synthesis.</title>
        <authorList>
            <person name="Niehaus E.-M."/>
            <person name="Muensterkoetter M."/>
            <person name="Proctor R.H."/>
            <person name="Brown D.W."/>
            <person name="Sharon A."/>
            <person name="Idan Y."/>
            <person name="Oren-Young L."/>
            <person name="Sieber C.M."/>
            <person name="Novak O."/>
            <person name="Pencik A."/>
            <person name="Tarkowska D."/>
            <person name="Hromadova K."/>
            <person name="Freeman S."/>
            <person name="Maymon M."/>
            <person name="Elazar M."/>
            <person name="Youssef S.A."/>
            <person name="El-Shabrawy E.S.M."/>
            <person name="Shalaby A.B.A."/>
            <person name="Houterman P."/>
            <person name="Brock N.L."/>
            <person name="Burkhardt I."/>
            <person name="Tsavkelova E.A."/>
            <person name="Dickschat J.S."/>
            <person name="Galuszka P."/>
            <person name="Gueldener U."/>
            <person name="Tudzynski B."/>
        </authorList>
    </citation>
    <scope>NUCLEOTIDE SEQUENCE [LARGE SCALE GENOMIC DNA]</scope>
    <source>
        <strain evidence="2">ET1</strain>
    </source>
</reference>
<comment type="caution">
    <text evidence="1">The sequence shown here is derived from an EMBL/GenBank/DDBJ whole genome shotgun (WGS) entry which is preliminary data.</text>
</comment>
<dbReference type="EMBL" id="FJOF01000011">
    <property type="protein sequence ID" value="CZR46879.1"/>
    <property type="molecule type" value="Genomic_DNA"/>
</dbReference>
<dbReference type="VEuPathDB" id="FungiDB:FPRO_08253"/>
<dbReference type="RefSeq" id="XP_031087413.1">
    <property type="nucleotide sequence ID" value="XM_031221900.1"/>
</dbReference>
<gene>
    <name evidence="1" type="ORF">FPRO_08253</name>
</gene>
<dbReference type="Proteomes" id="UP000183971">
    <property type="component" value="Unassembled WGS sequence"/>
</dbReference>
<dbReference type="PROSITE" id="PS51257">
    <property type="entry name" value="PROKAR_LIPOPROTEIN"/>
    <property type="match status" value="1"/>
</dbReference>
<keyword evidence="2" id="KW-1185">Reference proteome</keyword>
<protein>
    <submittedName>
        <fullName evidence="1">Uncharacterized protein</fullName>
    </submittedName>
</protein>
<dbReference type="GeneID" id="42053130"/>
<accession>A0A1L7W2K0</accession>
<organism evidence="1 2">
    <name type="scientific">Fusarium proliferatum (strain ET1)</name>
    <name type="common">Orchid endophyte fungus</name>
    <dbReference type="NCBI Taxonomy" id="1227346"/>
    <lineage>
        <taxon>Eukaryota</taxon>
        <taxon>Fungi</taxon>
        <taxon>Dikarya</taxon>
        <taxon>Ascomycota</taxon>
        <taxon>Pezizomycotina</taxon>
        <taxon>Sordariomycetes</taxon>
        <taxon>Hypocreomycetidae</taxon>
        <taxon>Hypocreales</taxon>
        <taxon>Nectriaceae</taxon>
        <taxon>Fusarium</taxon>
        <taxon>Fusarium fujikuroi species complex</taxon>
    </lineage>
</organism>
<dbReference type="AlphaFoldDB" id="A0A1L7W2K0"/>
<proteinExistence type="predicted"/>
<evidence type="ECO:0000313" key="2">
    <source>
        <dbReference type="Proteomes" id="UP000183971"/>
    </source>
</evidence>
<name>A0A1L7W2K0_FUSPR</name>
<sequence length="58" mass="6314">MHPKNEAASTFLALGARRNDACDVSLVLVLGFSACVNTAKHGKWEERYFFQPGSAMIG</sequence>
<evidence type="ECO:0000313" key="1">
    <source>
        <dbReference type="EMBL" id="CZR46879.1"/>
    </source>
</evidence>